<accession>A0A2J6R4E7</accession>
<evidence type="ECO:0000256" key="1">
    <source>
        <dbReference type="ARBA" id="ARBA00022723"/>
    </source>
</evidence>
<keyword evidence="3" id="KW-0862">Zinc</keyword>
<dbReference type="STRING" id="1149755.A0A2J6R4E7"/>
<evidence type="ECO:0000313" key="7">
    <source>
        <dbReference type="Proteomes" id="UP000235786"/>
    </source>
</evidence>
<keyword evidence="2 4" id="KW-0863">Zinc-finger</keyword>
<dbReference type="EMBL" id="KZ613956">
    <property type="protein sequence ID" value="PMD33349.1"/>
    <property type="molecule type" value="Genomic_DNA"/>
</dbReference>
<feature type="domain" description="MYND-type" evidence="5">
    <location>
        <begin position="150"/>
        <end position="192"/>
    </location>
</feature>
<sequence length="209" mass="22414">MPPFPDFSNPTIFPTFASLPLATDDVPPNSTPYHLIGTISENMTLSTSPTFICKDPSGAPFALTLRIPAALVKAGVQGGGYDVSGFKKGFTFVVPNARRSGVSEGKQGFVEIPVGEVKVIPASVKKLMEMSAREREGIEKRGRSQGKESCQACGNEKEAEKLSRCKGCESVWYCDKNCQTVGWTEKGHKGECKIYRAVLSAFPGADGTA</sequence>
<dbReference type="OrthoDB" id="5945798at2759"/>
<name>A0A2J6R4E7_HYAVF</name>
<dbReference type="InterPro" id="IPR002893">
    <property type="entry name" value="Znf_MYND"/>
</dbReference>
<reference evidence="6 7" key="1">
    <citation type="submission" date="2016-04" db="EMBL/GenBank/DDBJ databases">
        <title>A degradative enzymes factory behind the ericoid mycorrhizal symbiosis.</title>
        <authorList>
            <consortium name="DOE Joint Genome Institute"/>
            <person name="Martino E."/>
            <person name="Morin E."/>
            <person name="Grelet G."/>
            <person name="Kuo A."/>
            <person name="Kohler A."/>
            <person name="Daghino S."/>
            <person name="Barry K."/>
            <person name="Choi C."/>
            <person name="Cichocki N."/>
            <person name="Clum A."/>
            <person name="Copeland A."/>
            <person name="Hainaut M."/>
            <person name="Haridas S."/>
            <person name="Labutti K."/>
            <person name="Lindquist E."/>
            <person name="Lipzen A."/>
            <person name="Khouja H.-R."/>
            <person name="Murat C."/>
            <person name="Ohm R."/>
            <person name="Olson A."/>
            <person name="Spatafora J."/>
            <person name="Veneault-Fourrey C."/>
            <person name="Henrissat B."/>
            <person name="Grigoriev I."/>
            <person name="Martin F."/>
            <person name="Perotto S."/>
        </authorList>
    </citation>
    <scope>NUCLEOTIDE SEQUENCE [LARGE SCALE GENOMIC DNA]</scope>
    <source>
        <strain evidence="6 7">F</strain>
    </source>
</reference>
<evidence type="ECO:0000313" key="6">
    <source>
        <dbReference type="EMBL" id="PMD33349.1"/>
    </source>
</evidence>
<dbReference type="Pfam" id="PF01753">
    <property type="entry name" value="zf-MYND"/>
    <property type="match status" value="1"/>
</dbReference>
<dbReference type="GO" id="GO:0008270">
    <property type="term" value="F:zinc ion binding"/>
    <property type="evidence" value="ECO:0007669"/>
    <property type="project" value="UniProtKB-KW"/>
</dbReference>
<gene>
    <name evidence="6" type="ORF">L207DRAFT_571525</name>
</gene>
<organism evidence="6 7">
    <name type="scientific">Hyaloscypha variabilis (strain UAMH 11265 / GT02V1 / F)</name>
    <name type="common">Meliniomyces variabilis</name>
    <dbReference type="NCBI Taxonomy" id="1149755"/>
    <lineage>
        <taxon>Eukaryota</taxon>
        <taxon>Fungi</taxon>
        <taxon>Dikarya</taxon>
        <taxon>Ascomycota</taxon>
        <taxon>Pezizomycotina</taxon>
        <taxon>Leotiomycetes</taxon>
        <taxon>Helotiales</taxon>
        <taxon>Hyaloscyphaceae</taxon>
        <taxon>Hyaloscypha</taxon>
        <taxon>Hyaloscypha variabilis</taxon>
    </lineage>
</organism>
<dbReference type="Gene3D" id="6.10.140.2220">
    <property type="match status" value="1"/>
</dbReference>
<keyword evidence="7" id="KW-1185">Reference proteome</keyword>
<evidence type="ECO:0000256" key="4">
    <source>
        <dbReference type="PROSITE-ProRule" id="PRU00134"/>
    </source>
</evidence>
<dbReference type="Proteomes" id="UP000235786">
    <property type="component" value="Unassembled WGS sequence"/>
</dbReference>
<dbReference type="PROSITE" id="PS01360">
    <property type="entry name" value="ZF_MYND_1"/>
    <property type="match status" value="1"/>
</dbReference>
<keyword evidence="1" id="KW-0479">Metal-binding</keyword>
<proteinExistence type="predicted"/>
<dbReference type="SUPFAM" id="SSF144232">
    <property type="entry name" value="HIT/MYND zinc finger-like"/>
    <property type="match status" value="1"/>
</dbReference>
<dbReference type="PROSITE" id="PS50865">
    <property type="entry name" value="ZF_MYND_2"/>
    <property type="match status" value="1"/>
</dbReference>
<dbReference type="AlphaFoldDB" id="A0A2J6R4E7"/>
<evidence type="ECO:0000259" key="5">
    <source>
        <dbReference type="PROSITE" id="PS50865"/>
    </source>
</evidence>
<evidence type="ECO:0000256" key="3">
    <source>
        <dbReference type="ARBA" id="ARBA00022833"/>
    </source>
</evidence>
<evidence type="ECO:0000256" key="2">
    <source>
        <dbReference type="ARBA" id="ARBA00022771"/>
    </source>
</evidence>
<protein>
    <recommendedName>
        <fullName evidence="5">MYND-type domain-containing protein</fullName>
    </recommendedName>
</protein>